<feature type="domain" description="Helicase C-terminal" evidence="12">
    <location>
        <begin position="475"/>
        <end position="639"/>
    </location>
</feature>
<dbReference type="GO" id="GO:0006281">
    <property type="term" value="P:DNA repair"/>
    <property type="evidence" value="ECO:0007669"/>
    <property type="project" value="TreeGrafter"/>
</dbReference>
<dbReference type="Pfam" id="PF00580">
    <property type="entry name" value="UvrD-helicase"/>
    <property type="match status" value="2"/>
</dbReference>
<evidence type="ECO:0000256" key="2">
    <source>
        <dbReference type="ARBA" id="ARBA00022741"/>
    </source>
</evidence>
<dbReference type="Proteomes" id="UP000594749">
    <property type="component" value="Chromosome"/>
</dbReference>
<dbReference type="PROSITE" id="PS51192">
    <property type="entry name" value="HELICASE_ATP_BIND_1"/>
    <property type="match status" value="1"/>
</dbReference>
<dbReference type="EC" id="5.6.2.4" evidence="9"/>
<dbReference type="SUPFAM" id="SSF52540">
    <property type="entry name" value="P-loop containing nucleoside triphosphate hydrolases"/>
    <property type="match status" value="2"/>
</dbReference>
<dbReference type="InterPro" id="IPR014016">
    <property type="entry name" value="UvrD-like_ATP-bd"/>
</dbReference>
<dbReference type="InterPro" id="IPR004589">
    <property type="entry name" value="DNA_helicase_ATP-dep_RecQ"/>
</dbReference>
<keyword evidence="3 10" id="KW-0378">Hydrolase</keyword>
<evidence type="ECO:0000259" key="13">
    <source>
        <dbReference type="PROSITE" id="PS51198"/>
    </source>
</evidence>
<dbReference type="GO" id="GO:0005694">
    <property type="term" value="C:chromosome"/>
    <property type="evidence" value="ECO:0007669"/>
    <property type="project" value="TreeGrafter"/>
</dbReference>
<evidence type="ECO:0000256" key="3">
    <source>
        <dbReference type="ARBA" id="ARBA00022801"/>
    </source>
</evidence>
<dbReference type="InterPro" id="IPR036397">
    <property type="entry name" value="RNaseH_sf"/>
</dbReference>
<evidence type="ECO:0000256" key="10">
    <source>
        <dbReference type="PROSITE-ProRule" id="PRU00560"/>
    </source>
</evidence>
<organism evidence="14 15">
    <name type="scientific">Campylobacter corcagiensis</name>
    <dbReference type="NCBI Taxonomy" id="1448857"/>
    <lineage>
        <taxon>Bacteria</taxon>
        <taxon>Pseudomonadati</taxon>
        <taxon>Campylobacterota</taxon>
        <taxon>Epsilonproteobacteria</taxon>
        <taxon>Campylobacterales</taxon>
        <taxon>Campylobacteraceae</taxon>
        <taxon>Campylobacter</taxon>
    </lineage>
</organism>
<keyword evidence="6" id="KW-0238">DNA-binding</keyword>
<dbReference type="SMART" id="SM00487">
    <property type="entry name" value="DEXDc"/>
    <property type="match status" value="1"/>
</dbReference>
<sequence length="1585" mass="182979">METIAFVDLEVGVISKRIYKIGAKFDFHEITTTSIDELCTFFDRVKPEFICGHNFINFDKIFLSNTKFNPHLKIPIIDTLYLSMLLFPCKKTHKLSKPYKTEINIENQPLGDVKETHALFSFLDDKFSSLPENLKQIYAKLLSKNEYFSGYFLYKSINFTNINIFENIKNLVHCKSDEFEILELTNPLELAFCIAFLYTDKKASFSYALLQKYPLIAKMLKILTYKQPDIYKFSKNEFGFDTFKEFEPNDPTLFNAKISQADIINSALKDESLLAVLPTGGGKTFVFLLPALIKASIYKALTIVISPLQALMKNHCDSFKEKNNNFSVKALSGYLSPVERSNILTEVANGTVDVLYIAPEALRSNSVFNAIKRRIIDRFIIDEAHCFSAWGHDFRHDYYFIAPTIKELESINEFQHKIPVSCFTATAKPEVIDDIKNYFKDFLNLNFCEFIASAIRSNLDYTAIKLDKKEEKFDTLVKEILKIGKIPTIIYLPQNALGCKTLSQKLNDDERLSELNLVIEPFYSNLDNDIENGSRTGRNKNEILDGFIKDEINIVVATTAFGMGIDKPNIGAVIHYEQSDSLESYLQESGRGARDKNIRAMCIIIYTSDEFNRSFNHLNRNKVRRAQIQAVVNFLKKRKQTIVRVSSKEIAKGIGLNLDEHEIIIKTAILELEKAGIIRRLRDKTQIFATSVSSNMDEISSTIEAKYKTLKELKEKMILIMQNIIQRSKKEPIEIYDLAEILGFKKGEVFESLNALQSENLIAFDDQISINIKNKIKAELNEHFLKEREILNFILSLPEYQKSFNVKDIYGKVAKEVIQSWTHLSKLKTNCFNASFKENICTFEISDKKTLKKIVNCRINLCEHIVEMLRVELGNQKEAEIEVALNDITGEFKFTIDGIHHTIVYLNDILDSFELRRGRLIYYKAFCIEKLEPLLNGSGVIYKDKEHYTTLKNYYARKVEALHIQLRFLDIVKNKDNELANNFIKDYFSLDYSFFKKKYKFDEKLIKLPLTKDKYEEILFDLNSEQKAVFDDKNSSAIMVLAGPGSGKTKTLVHKIASLITAEGANPEYFLMLAHSRVAVNEFRQRLKDLVGAEIMSGIKIVTFHAFALDLLDKGVKSSEELKNCIKDATKLLKDNKINFPYLEMMVIDEYQDVGKESYEFIKEIYKKMSKDRRIIAVGDDDQCIKNFGNDAANIEFIAKFKDDFSELLDDKNEIFNSYSLITNYRSMANLVKFANSFRNEFKHKLKAKDLISHQNGNADITLTKFSKNIPNLSNLIKQDKNRSIAILARTNDEVISIYSNLKEAGIKADYITSKDGFRLGNLDELRFFYDEFLVLSFEKAYQKLWQKFKNSKNLALVSLVIDKFKNDNEEYWENLEYIRAKFGEYLHSIEFEEFEKTTQKVVVTTIHKSKGKEFDSVYIVANFKPKDEYEKRLLYVGITRAKSALHIISNLEIFDKYKEFYTAKYETTNFDNESKKLVFMMGLSDIFIENSAATKNIIKSNLKAGDYVKVVKKNNKILLFKDRNLVGLLASKNGNRVSDKIEKFQLLGYSLDEEAQVEFIVRRYSEDNSYYLNPLCLISMSKLN</sequence>
<feature type="domain" description="UvrD-like helicase ATP-binding" evidence="13">
    <location>
        <begin position="1021"/>
        <end position="1352"/>
    </location>
</feature>
<keyword evidence="15" id="KW-1185">Reference proteome</keyword>
<keyword evidence="5 10" id="KW-0067">ATP-binding</keyword>
<dbReference type="GO" id="GO:0009378">
    <property type="term" value="F:four-way junction helicase activity"/>
    <property type="evidence" value="ECO:0007669"/>
    <property type="project" value="TreeGrafter"/>
</dbReference>
<evidence type="ECO:0000259" key="11">
    <source>
        <dbReference type="PROSITE" id="PS51192"/>
    </source>
</evidence>
<evidence type="ECO:0000256" key="9">
    <source>
        <dbReference type="ARBA" id="ARBA00034808"/>
    </source>
</evidence>
<dbReference type="PROSITE" id="PS51194">
    <property type="entry name" value="HELICASE_CTER"/>
    <property type="match status" value="1"/>
</dbReference>
<dbReference type="Pfam" id="PF00271">
    <property type="entry name" value="Helicase_C"/>
    <property type="match status" value="1"/>
</dbReference>
<dbReference type="OrthoDB" id="9760034at2"/>
<keyword evidence="2 10" id="KW-0547">Nucleotide-binding</keyword>
<protein>
    <recommendedName>
        <fullName evidence="9">DNA 3'-5' helicase</fullName>
        <ecNumber evidence="9">5.6.2.4</ecNumber>
    </recommendedName>
</protein>
<dbReference type="Gene3D" id="3.30.420.10">
    <property type="entry name" value="Ribonuclease H-like superfamily/Ribonuclease H"/>
    <property type="match status" value="1"/>
</dbReference>
<keyword evidence="4 10" id="KW-0347">Helicase</keyword>
<comment type="catalytic activity">
    <reaction evidence="8">
        <text>Couples ATP hydrolysis with the unwinding of duplex DNA by translocating in the 3'-5' direction.</text>
        <dbReference type="EC" id="5.6.2.4"/>
    </reaction>
</comment>
<dbReference type="Pfam" id="PF13361">
    <property type="entry name" value="UvrD_C"/>
    <property type="match status" value="2"/>
</dbReference>
<dbReference type="PROSITE" id="PS51198">
    <property type="entry name" value="UVRD_HELICASE_ATP_BIND"/>
    <property type="match status" value="1"/>
</dbReference>
<accession>A0A7M1LFZ0</accession>
<dbReference type="RefSeq" id="WP_025803060.1">
    <property type="nucleotide sequence ID" value="NZ_CP053842.1"/>
</dbReference>
<dbReference type="SUPFAM" id="SSF53098">
    <property type="entry name" value="Ribonuclease H-like"/>
    <property type="match status" value="1"/>
</dbReference>
<feature type="binding site" evidence="10">
    <location>
        <begin position="1042"/>
        <end position="1049"/>
    </location>
    <ligand>
        <name>ATP</name>
        <dbReference type="ChEBI" id="CHEBI:30616"/>
    </ligand>
</feature>
<evidence type="ECO:0000313" key="15">
    <source>
        <dbReference type="Proteomes" id="UP000594749"/>
    </source>
</evidence>
<dbReference type="EMBL" id="CP063078">
    <property type="protein sequence ID" value="QOQ87497.1"/>
    <property type="molecule type" value="Genomic_DNA"/>
</dbReference>
<comment type="similarity">
    <text evidence="1">Belongs to the helicase family. RecQ subfamily.</text>
</comment>
<gene>
    <name evidence="14" type="ORF">IMC76_01360</name>
</gene>
<reference evidence="14 15" key="1">
    <citation type="submission" date="2020-10" db="EMBL/GenBank/DDBJ databases">
        <title>Campylobacter and Helicobacter PacBio genomes.</title>
        <authorList>
            <person name="Lane C."/>
        </authorList>
    </citation>
    <scope>NUCLEOTIDE SEQUENCE [LARGE SCALE GENOMIC DNA]</scope>
    <source>
        <strain evidence="14 15">2016D-0077</strain>
    </source>
</reference>
<dbReference type="GO" id="GO:0016787">
    <property type="term" value="F:hydrolase activity"/>
    <property type="evidence" value="ECO:0007669"/>
    <property type="project" value="UniProtKB-UniRule"/>
</dbReference>
<evidence type="ECO:0000256" key="6">
    <source>
        <dbReference type="ARBA" id="ARBA00023125"/>
    </source>
</evidence>
<dbReference type="GO" id="GO:0043138">
    <property type="term" value="F:3'-5' DNA helicase activity"/>
    <property type="evidence" value="ECO:0007669"/>
    <property type="project" value="UniProtKB-EC"/>
</dbReference>
<dbReference type="GO" id="GO:0005737">
    <property type="term" value="C:cytoplasm"/>
    <property type="evidence" value="ECO:0007669"/>
    <property type="project" value="TreeGrafter"/>
</dbReference>
<evidence type="ECO:0000256" key="5">
    <source>
        <dbReference type="ARBA" id="ARBA00022840"/>
    </source>
</evidence>
<dbReference type="CDD" id="cd17932">
    <property type="entry name" value="DEXQc_UvrD"/>
    <property type="match status" value="1"/>
</dbReference>
<evidence type="ECO:0000313" key="14">
    <source>
        <dbReference type="EMBL" id="QOQ87497.1"/>
    </source>
</evidence>
<dbReference type="Pfam" id="PF00270">
    <property type="entry name" value="DEAD"/>
    <property type="match status" value="1"/>
</dbReference>
<dbReference type="InterPro" id="IPR012337">
    <property type="entry name" value="RNaseH-like_sf"/>
</dbReference>
<dbReference type="InterPro" id="IPR011545">
    <property type="entry name" value="DEAD/DEAH_box_helicase_dom"/>
</dbReference>
<dbReference type="GO" id="GO:0005524">
    <property type="term" value="F:ATP binding"/>
    <property type="evidence" value="ECO:0007669"/>
    <property type="project" value="UniProtKB-UniRule"/>
</dbReference>
<evidence type="ECO:0000256" key="1">
    <source>
        <dbReference type="ARBA" id="ARBA00005446"/>
    </source>
</evidence>
<dbReference type="Gene3D" id="3.40.50.300">
    <property type="entry name" value="P-loop containing nucleotide triphosphate hydrolases"/>
    <property type="match status" value="5"/>
</dbReference>
<evidence type="ECO:0000256" key="7">
    <source>
        <dbReference type="ARBA" id="ARBA00023235"/>
    </source>
</evidence>
<dbReference type="PANTHER" id="PTHR13710">
    <property type="entry name" value="DNA HELICASE RECQ FAMILY MEMBER"/>
    <property type="match status" value="1"/>
</dbReference>
<dbReference type="InterPro" id="IPR014001">
    <property type="entry name" value="Helicase_ATP-bd"/>
</dbReference>
<feature type="domain" description="Helicase ATP-binding" evidence="11">
    <location>
        <begin position="264"/>
        <end position="445"/>
    </location>
</feature>
<dbReference type="InterPro" id="IPR027417">
    <property type="entry name" value="P-loop_NTPase"/>
</dbReference>
<dbReference type="GO" id="GO:0003677">
    <property type="term" value="F:DNA binding"/>
    <property type="evidence" value="ECO:0007669"/>
    <property type="project" value="UniProtKB-KW"/>
</dbReference>
<dbReference type="InterPro" id="IPR001650">
    <property type="entry name" value="Helicase_C-like"/>
</dbReference>
<dbReference type="PANTHER" id="PTHR13710:SF105">
    <property type="entry name" value="ATP-DEPENDENT DNA HELICASE Q1"/>
    <property type="match status" value="1"/>
</dbReference>
<name>A0A7M1LFZ0_9BACT</name>
<dbReference type="NCBIfam" id="TIGR00614">
    <property type="entry name" value="recQ_fam"/>
    <property type="match status" value="1"/>
</dbReference>
<keyword evidence="7" id="KW-0413">Isomerase</keyword>
<dbReference type="SMART" id="SM00490">
    <property type="entry name" value="HELICc"/>
    <property type="match status" value="1"/>
</dbReference>
<dbReference type="GO" id="GO:0006310">
    <property type="term" value="P:DNA recombination"/>
    <property type="evidence" value="ECO:0007669"/>
    <property type="project" value="InterPro"/>
</dbReference>
<evidence type="ECO:0000256" key="4">
    <source>
        <dbReference type="ARBA" id="ARBA00022806"/>
    </source>
</evidence>
<proteinExistence type="inferred from homology"/>
<evidence type="ECO:0000259" key="12">
    <source>
        <dbReference type="PROSITE" id="PS51194"/>
    </source>
</evidence>
<evidence type="ECO:0000256" key="8">
    <source>
        <dbReference type="ARBA" id="ARBA00034617"/>
    </source>
</evidence>
<dbReference type="InterPro" id="IPR014017">
    <property type="entry name" value="DNA_helicase_UvrD-like_C"/>
</dbReference>